<dbReference type="EMBL" id="FP565176">
    <property type="protein sequence ID" value="CBA17178.1"/>
    <property type="molecule type" value="Genomic_DNA"/>
</dbReference>
<dbReference type="eggNOG" id="COG0463">
    <property type="taxonomic scope" value="Bacteria"/>
</dbReference>
<dbReference type="GO" id="GO:0009103">
    <property type="term" value="P:lipopolysaccharide biosynthetic process"/>
    <property type="evidence" value="ECO:0007669"/>
    <property type="project" value="UniProtKB-KW"/>
</dbReference>
<keyword evidence="7 8" id="KW-0472">Membrane</keyword>
<keyword evidence="3 10" id="KW-0808">Transferase</keyword>
<evidence type="ECO:0000259" key="9">
    <source>
        <dbReference type="Pfam" id="PF00535"/>
    </source>
</evidence>
<protein>
    <submittedName>
        <fullName evidence="10">Probable glycosyl transferase protein</fullName>
    </submittedName>
</protein>
<evidence type="ECO:0000313" key="11">
    <source>
        <dbReference type="Proteomes" id="UP000001890"/>
    </source>
</evidence>
<feature type="transmembrane region" description="Helical" evidence="8">
    <location>
        <begin position="231"/>
        <end position="254"/>
    </location>
</feature>
<dbReference type="PANTHER" id="PTHR48090">
    <property type="entry name" value="UNDECAPRENYL-PHOSPHATE 4-DEOXY-4-FORMAMIDO-L-ARABINOSE TRANSFERASE-RELATED"/>
    <property type="match status" value="1"/>
</dbReference>
<evidence type="ECO:0000256" key="5">
    <source>
        <dbReference type="ARBA" id="ARBA00022985"/>
    </source>
</evidence>
<name>D2UFL7_XANAP</name>
<evidence type="ECO:0000256" key="1">
    <source>
        <dbReference type="ARBA" id="ARBA00022475"/>
    </source>
</evidence>
<evidence type="ECO:0000256" key="4">
    <source>
        <dbReference type="ARBA" id="ARBA00022692"/>
    </source>
</evidence>
<dbReference type="Pfam" id="PF00535">
    <property type="entry name" value="Glycos_transf_2"/>
    <property type="match status" value="1"/>
</dbReference>
<feature type="domain" description="Glycosyltransferase 2-like" evidence="9">
    <location>
        <begin position="9"/>
        <end position="130"/>
    </location>
</feature>
<keyword evidence="2" id="KW-0328">Glycosyltransferase</keyword>
<dbReference type="InterPro" id="IPR001173">
    <property type="entry name" value="Glyco_trans_2-like"/>
</dbReference>
<dbReference type="PATRIC" id="fig|29447.3.peg.2663"/>
<dbReference type="GO" id="GO:0099621">
    <property type="term" value="F:undecaprenyl-phosphate 4-deoxy-4-formamido-L-arabinose transferase activity"/>
    <property type="evidence" value="ECO:0007669"/>
    <property type="project" value="TreeGrafter"/>
</dbReference>
<evidence type="ECO:0000256" key="8">
    <source>
        <dbReference type="SAM" id="Phobius"/>
    </source>
</evidence>
<dbReference type="SUPFAM" id="SSF53448">
    <property type="entry name" value="Nucleotide-diphospho-sugar transferases"/>
    <property type="match status" value="1"/>
</dbReference>
<gene>
    <name evidence="10" type="ordered locus">XALc_2701</name>
</gene>
<organism evidence="10 11">
    <name type="scientific">Xanthomonas albilineans (strain GPE PC73 / CFBP 7063)</name>
    <dbReference type="NCBI Taxonomy" id="380358"/>
    <lineage>
        <taxon>Bacteria</taxon>
        <taxon>Pseudomonadati</taxon>
        <taxon>Pseudomonadota</taxon>
        <taxon>Gammaproteobacteria</taxon>
        <taxon>Lysobacterales</taxon>
        <taxon>Lysobacteraceae</taxon>
        <taxon>Xanthomonas</taxon>
    </lineage>
</organism>
<keyword evidence="1" id="KW-1003">Cell membrane</keyword>
<proteinExistence type="predicted"/>
<keyword evidence="6 8" id="KW-1133">Transmembrane helix</keyword>
<keyword evidence="4 8" id="KW-0812">Transmembrane</keyword>
<dbReference type="STRING" id="380358.XALC_2701"/>
<dbReference type="PANTHER" id="PTHR48090:SF3">
    <property type="entry name" value="UNDECAPRENYL-PHOSPHATE 4-DEOXY-4-FORMAMIDO-L-ARABINOSE TRANSFERASE"/>
    <property type="match status" value="1"/>
</dbReference>
<evidence type="ECO:0000256" key="6">
    <source>
        <dbReference type="ARBA" id="ARBA00022989"/>
    </source>
</evidence>
<dbReference type="InterPro" id="IPR050256">
    <property type="entry name" value="Glycosyltransferase_2"/>
</dbReference>
<evidence type="ECO:0000256" key="7">
    <source>
        <dbReference type="ARBA" id="ARBA00023136"/>
    </source>
</evidence>
<sequence>MRCEMYELSVVIPVYRSESILPALAQKLEEALPPLFGDAFEVILVNDCSPDRSRDVLLELARRHDWWKVVSLRKNAGQHNAIMCGLRMARGKRIVTMDDDLQHAPIDIPTLLSALGDRYDVCYAGFHSKRHALWKRLGSNFNDWAATQLLGKPKGLYLSPFRAMVSGVRDELIKFNGPNVYLDGLILTTTSRITSITIDHHSRADGQSGYSLRKSISLWLKMATSFSVLPLRLASLMGIALSAFGFLLALAFVIQRFTINAMPVGWSSLIVAALIIGGAQLLALGVIGEYVGRVLRHVNASPQTVIETTANLDDIASGPQA</sequence>
<dbReference type="GO" id="GO:0005886">
    <property type="term" value="C:plasma membrane"/>
    <property type="evidence" value="ECO:0007669"/>
    <property type="project" value="TreeGrafter"/>
</dbReference>
<evidence type="ECO:0000256" key="2">
    <source>
        <dbReference type="ARBA" id="ARBA00022676"/>
    </source>
</evidence>
<evidence type="ECO:0000313" key="10">
    <source>
        <dbReference type="EMBL" id="CBA17178.1"/>
    </source>
</evidence>
<dbReference type="Gene3D" id="3.90.550.10">
    <property type="entry name" value="Spore Coat Polysaccharide Biosynthesis Protein SpsA, Chain A"/>
    <property type="match status" value="1"/>
</dbReference>
<dbReference type="AlphaFoldDB" id="D2UFL7"/>
<accession>D2UFL7</accession>
<keyword evidence="5" id="KW-0448">Lipopolysaccharide biosynthesis</keyword>
<reference evidence="10 11" key="1">
    <citation type="journal article" date="2009" name="BMC Genomics">
        <title>The complete genome sequence of Xanthomonas albilineans provides new insights into the reductive genome evolution of the xylem-limited Xanthomonadaceae.</title>
        <authorList>
            <person name="Pieretti I."/>
            <person name="Royer M."/>
            <person name="Barbe V."/>
            <person name="Carrere S."/>
            <person name="Koebnik R."/>
            <person name="Cociancich S."/>
            <person name="Couloux A."/>
            <person name="Darrasse A."/>
            <person name="Gouzy J."/>
            <person name="Jacques M.A."/>
            <person name="Lauber E."/>
            <person name="Manceau C."/>
            <person name="Mangenot S."/>
            <person name="Poussier S."/>
            <person name="Segurens B."/>
            <person name="Szurek B."/>
            <person name="Verdier V."/>
            <person name="Arlat M."/>
            <person name="Rott P."/>
        </authorList>
    </citation>
    <scope>NUCLEOTIDE SEQUENCE [LARGE SCALE GENOMIC DNA]</scope>
    <source>
        <strain evidence="11">GPE PC73 / CFBP 7063</strain>
    </source>
</reference>
<dbReference type="CDD" id="cd04187">
    <property type="entry name" value="DPM1_like_bac"/>
    <property type="match status" value="1"/>
</dbReference>
<keyword evidence="11" id="KW-1185">Reference proteome</keyword>
<evidence type="ECO:0000256" key="3">
    <source>
        <dbReference type="ARBA" id="ARBA00022679"/>
    </source>
</evidence>
<dbReference type="KEGG" id="xal:XALC_2701"/>
<dbReference type="OrthoDB" id="9811884at2"/>
<dbReference type="InterPro" id="IPR029044">
    <property type="entry name" value="Nucleotide-diphossugar_trans"/>
</dbReference>
<dbReference type="Proteomes" id="UP000001890">
    <property type="component" value="Chromosome"/>
</dbReference>
<feature type="transmembrane region" description="Helical" evidence="8">
    <location>
        <begin position="266"/>
        <end position="287"/>
    </location>
</feature>